<dbReference type="PANTHER" id="PTHR24177">
    <property type="entry name" value="CASKIN"/>
    <property type="match status" value="1"/>
</dbReference>
<reference evidence="3" key="1">
    <citation type="submission" date="2022-12" db="EMBL/GenBank/DDBJ databases">
        <title>Draft genome assemblies for two species of Escallonia (Escalloniales).</title>
        <authorList>
            <person name="Chanderbali A."/>
            <person name="Dervinis C."/>
            <person name="Anghel I."/>
            <person name="Soltis D."/>
            <person name="Soltis P."/>
            <person name="Zapata F."/>
        </authorList>
    </citation>
    <scope>NUCLEOTIDE SEQUENCE</scope>
    <source>
        <strain evidence="3">UCBG92.1500</strain>
        <tissue evidence="3">Leaf</tissue>
    </source>
</reference>
<dbReference type="SUPFAM" id="SSF48403">
    <property type="entry name" value="Ankyrin repeat"/>
    <property type="match status" value="1"/>
</dbReference>
<dbReference type="PANTHER" id="PTHR24177:SF343">
    <property type="entry name" value="PROTEIN ACCELERATED CELL DEATH 6-LIKE"/>
    <property type="match status" value="1"/>
</dbReference>
<evidence type="ECO:0000259" key="2">
    <source>
        <dbReference type="Pfam" id="PF13962"/>
    </source>
</evidence>
<dbReference type="Pfam" id="PF13962">
    <property type="entry name" value="PGG"/>
    <property type="match status" value="1"/>
</dbReference>
<dbReference type="AlphaFoldDB" id="A0AA88U9G4"/>
<name>A0AA88U9G4_9ASTE</name>
<evidence type="ECO:0000313" key="3">
    <source>
        <dbReference type="EMBL" id="KAK2975373.1"/>
    </source>
</evidence>
<feature type="transmembrane region" description="Helical" evidence="1">
    <location>
        <begin position="463"/>
        <end position="487"/>
    </location>
</feature>
<sequence length="545" mass="61717">MARTDAYKFASEKTPEALEFLCKFWRERGAEPVDERRHTIVLHLLAIYGNVDAFTKLFELGLVDSDHLKKRNDKGDTALHEAARFGQKAVAEIMLTKERDLVSIRNMLGETPLYVASAHGKRELFKLLQRFESDCMTKTDKGCTVLHAAMLGEHYGLAIDILQSYPDLAHKHNNDGVTALHLLAQTPSSFRSGSSYVRRNLGMRPFILLHILEVIVYECSPWIRDVDAEKQKHILALALTRRLMELDTVCEEYSVEKPLLQAIKLDISEVAMEILKKYPNAANSVDEKGRNVMHLAVEHKCSDLYEQSTVVHNHKDNLMADIDLDGNTILHLAANERDLPNYRLGVRVKRDSHAHLLNLRNSCHKTAEELFNKNHSDLRKEAEKTCKDINQGLMVVSTLIGTVCFAAFFPGGFNQNGRPTLLDNHKKDLLAFTAFITVTIFALSINLATLLSVQLSPFHIESFYFVLPMQYLVVAFTLFYSTQFTLLAVWQTFKLEDLLVGSGYSEGMVICLVVMTIIFWGAVSITFIHMIQLLALVLVSKRHDT</sequence>
<keyword evidence="4" id="KW-1185">Reference proteome</keyword>
<feature type="transmembrane region" description="Helical" evidence="1">
    <location>
        <begin position="507"/>
        <end position="539"/>
    </location>
</feature>
<accession>A0AA88U9G4</accession>
<dbReference type="EMBL" id="JAVXUO010002200">
    <property type="protein sequence ID" value="KAK2975373.1"/>
    <property type="molecule type" value="Genomic_DNA"/>
</dbReference>
<keyword evidence="1" id="KW-0472">Membrane</keyword>
<feature type="transmembrane region" description="Helical" evidence="1">
    <location>
        <begin position="429"/>
        <end position="451"/>
    </location>
</feature>
<evidence type="ECO:0000313" key="4">
    <source>
        <dbReference type="Proteomes" id="UP001187471"/>
    </source>
</evidence>
<comment type="caution">
    <text evidence="3">The sequence shown here is derived from an EMBL/GenBank/DDBJ whole genome shotgun (WGS) entry which is preliminary data.</text>
</comment>
<dbReference type="Pfam" id="PF12796">
    <property type="entry name" value="Ank_2"/>
    <property type="match status" value="1"/>
</dbReference>
<proteinExistence type="predicted"/>
<dbReference type="GO" id="GO:0016020">
    <property type="term" value="C:membrane"/>
    <property type="evidence" value="ECO:0007669"/>
    <property type="project" value="TreeGrafter"/>
</dbReference>
<dbReference type="SMART" id="SM00248">
    <property type="entry name" value="ANK"/>
    <property type="match status" value="6"/>
</dbReference>
<keyword evidence="1" id="KW-0812">Transmembrane</keyword>
<dbReference type="InterPro" id="IPR026961">
    <property type="entry name" value="PGG_dom"/>
</dbReference>
<gene>
    <name evidence="3" type="ORF">RJ640_012384</name>
</gene>
<keyword evidence="1" id="KW-1133">Transmembrane helix</keyword>
<organism evidence="3 4">
    <name type="scientific">Escallonia rubra</name>
    <dbReference type="NCBI Taxonomy" id="112253"/>
    <lineage>
        <taxon>Eukaryota</taxon>
        <taxon>Viridiplantae</taxon>
        <taxon>Streptophyta</taxon>
        <taxon>Embryophyta</taxon>
        <taxon>Tracheophyta</taxon>
        <taxon>Spermatophyta</taxon>
        <taxon>Magnoliopsida</taxon>
        <taxon>eudicotyledons</taxon>
        <taxon>Gunneridae</taxon>
        <taxon>Pentapetalae</taxon>
        <taxon>asterids</taxon>
        <taxon>campanulids</taxon>
        <taxon>Escalloniales</taxon>
        <taxon>Escalloniaceae</taxon>
        <taxon>Escallonia</taxon>
    </lineage>
</organism>
<feature type="domain" description="PGG" evidence="2">
    <location>
        <begin position="384"/>
        <end position="488"/>
    </location>
</feature>
<evidence type="ECO:0000256" key="1">
    <source>
        <dbReference type="SAM" id="Phobius"/>
    </source>
</evidence>
<dbReference type="Gene3D" id="1.25.40.20">
    <property type="entry name" value="Ankyrin repeat-containing domain"/>
    <property type="match status" value="2"/>
</dbReference>
<feature type="transmembrane region" description="Helical" evidence="1">
    <location>
        <begin position="389"/>
        <end position="409"/>
    </location>
</feature>
<dbReference type="InterPro" id="IPR036770">
    <property type="entry name" value="Ankyrin_rpt-contain_sf"/>
</dbReference>
<protein>
    <recommendedName>
        <fullName evidence="2">PGG domain-containing protein</fullName>
    </recommendedName>
</protein>
<dbReference type="InterPro" id="IPR002110">
    <property type="entry name" value="Ankyrin_rpt"/>
</dbReference>
<dbReference type="Proteomes" id="UP001187471">
    <property type="component" value="Unassembled WGS sequence"/>
</dbReference>